<reference evidence="4 5" key="1">
    <citation type="journal article" date="2009" name="Stand. Genomic Sci.">
        <title>Complete genome sequence of Pirellula staleyi type strain (ATCC 27377).</title>
        <authorList>
            <person name="Clum A."/>
            <person name="Tindall B.J."/>
            <person name="Sikorski J."/>
            <person name="Ivanova N."/>
            <person name="Mavrommatis K."/>
            <person name="Lucas S."/>
            <person name="Glavina del Rio T."/>
            <person name="Nolan M."/>
            <person name="Chen F."/>
            <person name="Tice H."/>
            <person name="Pitluck S."/>
            <person name="Cheng J.F."/>
            <person name="Chertkov O."/>
            <person name="Brettin T."/>
            <person name="Han C."/>
            <person name="Detter J.C."/>
            <person name="Kuske C."/>
            <person name="Bruce D."/>
            <person name="Goodwin L."/>
            <person name="Ovchinikova G."/>
            <person name="Pati A."/>
            <person name="Mikhailova N."/>
            <person name="Chen A."/>
            <person name="Palaniappan K."/>
            <person name="Land M."/>
            <person name="Hauser L."/>
            <person name="Chang Y.J."/>
            <person name="Jeffries C.D."/>
            <person name="Chain P."/>
            <person name="Rohde M."/>
            <person name="Goker M."/>
            <person name="Bristow J."/>
            <person name="Eisen J.A."/>
            <person name="Markowitz V."/>
            <person name="Hugenholtz P."/>
            <person name="Kyrpides N.C."/>
            <person name="Klenk H.P."/>
            <person name="Lapidus A."/>
        </authorList>
    </citation>
    <scope>NUCLEOTIDE SEQUENCE [LARGE SCALE GENOMIC DNA]</scope>
    <source>
        <strain evidence="5">ATCC 27377 / DSM 6068 / ICPB 4128</strain>
    </source>
</reference>
<dbReference type="EMBL" id="CP001848">
    <property type="protein sequence ID" value="ADB19272.1"/>
    <property type="molecule type" value="Genomic_DNA"/>
</dbReference>
<evidence type="ECO:0000313" key="4">
    <source>
        <dbReference type="EMBL" id="ADB19272.1"/>
    </source>
</evidence>
<evidence type="ECO:0000259" key="3">
    <source>
        <dbReference type="PROSITE" id="PS50846"/>
    </source>
</evidence>
<dbReference type="PROSITE" id="PS50846">
    <property type="entry name" value="HMA_2"/>
    <property type="match status" value="1"/>
</dbReference>
<dbReference type="InterPro" id="IPR006121">
    <property type="entry name" value="HMA_dom"/>
</dbReference>
<dbReference type="SUPFAM" id="SSF55008">
    <property type="entry name" value="HMA, heavy metal-associated domain"/>
    <property type="match status" value="1"/>
</dbReference>
<protein>
    <submittedName>
        <fullName evidence="4">Heavy metal transport/detoxification protein</fullName>
    </submittedName>
</protein>
<feature type="domain" description="HMA" evidence="3">
    <location>
        <begin position="35"/>
        <end position="102"/>
    </location>
</feature>
<dbReference type="InterPro" id="IPR006311">
    <property type="entry name" value="TAT_signal"/>
</dbReference>
<dbReference type="PROSITE" id="PS01047">
    <property type="entry name" value="HMA_1"/>
    <property type="match status" value="1"/>
</dbReference>
<dbReference type="GO" id="GO:0046872">
    <property type="term" value="F:metal ion binding"/>
    <property type="evidence" value="ECO:0007669"/>
    <property type="project" value="UniProtKB-KW"/>
</dbReference>
<feature type="signal peptide" evidence="2">
    <location>
        <begin position="1"/>
        <end position="29"/>
    </location>
</feature>
<dbReference type="STRING" id="530564.Psta_4630"/>
<dbReference type="AlphaFoldDB" id="D2R7U1"/>
<evidence type="ECO:0000313" key="5">
    <source>
        <dbReference type="Proteomes" id="UP000001887"/>
    </source>
</evidence>
<sequence length="116" mass="12325" precursor="true">MSLLSRRSLLLAAAALTIAGLGSSVEARAESPAITYTTIQVKSMHCDACAKKIARKLYAIPGVVEVRADVPKNIAYVVPQKDKVLSPKQMWEAVEAAGFPVASLTGPTGTFQTKPR</sequence>
<dbReference type="InterPro" id="IPR017969">
    <property type="entry name" value="Heavy-metal-associated_CS"/>
</dbReference>
<keyword evidence="5" id="KW-1185">Reference proteome</keyword>
<feature type="chain" id="PRO_5003036099" evidence="2">
    <location>
        <begin position="30"/>
        <end position="116"/>
    </location>
</feature>
<dbReference type="Proteomes" id="UP000001887">
    <property type="component" value="Chromosome"/>
</dbReference>
<keyword evidence="1" id="KW-0479">Metal-binding</keyword>
<dbReference type="OrthoDB" id="279025at2"/>
<dbReference type="CDD" id="cd00371">
    <property type="entry name" value="HMA"/>
    <property type="match status" value="1"/>
</dbReference>
<proteinExistence type="predicted"/>
<evidence type="ECO:0000256" key="2">
    <source>
        <dbReference type="SAM" id="SignalP"/>
    </source>
</evidence>
<name>D2R7U1_PIRSD</name>
<dbReference type="HOGENOM" id="CLU_2094578_0_0_0"/>
<organism evidence="4 5">
    <name type="scientific">Pirellula staleyi (strain ATCC 27377 / DSM 6068 / ICPB 4128)</name>
    <name type="common">Pirella staleyi</name>
    <dbReference type="NCBI Taxonomy" id="530564"/>
    <lineage>
        <taxon>Bacteria</taxon>
        <taxon>Pseudomonadati</taxon>
        <taxon>Planctomycetota</taxon>
        <taxon>Planctomycetia</taxon>
        <taxon>Pirellulales</taxon>
        <taxon>Pirellulaceae</taxon>
        <taxon>Pirellula</taxon>
    </lineage>
</organism>
<evidence type="ECO:0000256" key="1">
    <source>
        <dbReference type="ARBA" id="ARBA00022723"/>
    </source>
</evidence>
<keyword evidence="2" id="KW-0732">Signal</keyword>
<dbReference type="Pfam" id="PF00403">
    <property type="entry name" value="HMA"/>
    <property type="match status" value="1"/>
</dbReference>
<dbReference type="Gene3D" id="3.30.70.100">
    <property type="match status" value="1"/>
</dbReference>
<dbReference type="InterPro" id="IPR036163">
    <property type="entry name" value="HMA_dom_sf"/>
</dbReference>
<dbReference type="PROSITE" id="PS51318">
    <property type="entry name" value="TAT"/>
    <property type="match status" value="1"/>
</dbReference>
<gene>
    <name evidence="4" type="ordered locus">Psta_4630</name>
</gene>
<dbReference type="KEGG" id="psl:Psta_4630"/>
<dbReference type="eggNOG" id="COG2608">
    <property type="taxonomic scope" value="Bacteria"/>
</dbReference>
<accession>D2R7U1</accession>